<evidence type="ECO:0000256" key="6">
    <source>
        <dbReference type="ARBA" id="ARBA00023136"/>
    </source>
</evidence>
<evidence type="ECO:0000256" key="2">
    <source>
        <dbReference type="ARBA" id="ARBA00022475"/>
    </source>
</evidence>
<keyword evidence="2" id="KW-1003">Cell membrane</keyword>
<accession>A0ABU7I4A1</accession>
<dbReference type="Pfam" id="PF09594">
    <property type="entry name" value="GT87"/>
    <property type="match status" value="1"/>
</dbReference>
<protein>
    <submittedName>
        <fullName evidence="9">Glycosyltransferase family 87 protein</fullName>
        <ecNumber evidence="9">2.4.-.-</ecNumber>
    </submittedName>
</protein>
<evidence type="ECO:0000313" key="10">
    <source>
        <dbReference type="Proteomes" id="UP001336835"/>
    </source>
</evidence>
<feature type="transmembrane region" description="Helical" evidence="8">
    <location>
        <begin position="313"/>
        <end position="329"/>
    </location>
</feature>
<name>A0ABU7I4A1_9SPHI</name>
<feature type="transmembrane region" description="Helical" evidence="8">
    <location>
        <begin position="97"/>
        <end position="115"/>
    </location>
</feature>
<reference evidence="9 10" key="1">
    <citation type="submission" date="2024-01" db="EMBL/GenBank/DDBJ databases">
        <title>Pedobacter sp. nov., isolated from fresh soil.</title>
        <authorList>
            <person name="Le N.T.T."/>
        </authorList>
    </citation>
    <scope>NUCLEOTIDE SEQUENCE [LARGE SCALE GENOMIC DNA]</scope>
    <source>
        <strain evidence="9 10">KR3-3</strain>
    </source>
</reference>
<organism evidence="9 10">
    <name type="scientific">Pedobacter albus</name>
    <dbReference type="NCBI Taxonomy" id="3113905"/>
    <lineage>
        <taxon>Bacteria</taxon>
        <taxon>Pseudomonadati</taxon>
        <taxon>Bacteroidota</taxon>
        <taxon>Sphingobacteriia</taxon>
        <taxon>Sphingobacteriales</taxon>
        <taxon>Sphingobacteriaceae</taxon>
        <taxon>Pedobacter</taxon>
    </lineage>
</organism>
<evidence type="ECO:0000256" key="7">
    <source>
        <dbReference type="ARBA" id="ARBA00024033"/>
    </source>
</evidence>
<keyword evidence="5 8" id="KW-1133">Transmembrane helix</keyword>
<dbReference type="Proteomes" id="UP001336835">
    <property type="component" value="Unassembled WGS sequence"/>
</dbReference>
<keyword evidence="6 8" id="KW-0472">Membrane</keyword>
<evidence type="ECO:0000256" key="5">
    <source>
        <dbReference type="ARBA" id="ARBA00022989"/>
    </source>
</evidence>
<feature type="transmembrane region" description="Helical" evidence="8">
    <location>
        <begin position="291"/>
        <end position="307"/>
    </location>
</feature>
<keyword evidence="10" id="KW-1185">Reference proteome</keyword>
<evidence type="ECO:0000256" key="8">
    <source>
        <dbReference type="SAM" id="Phobius"/>
    </source>
</evidence>
<proteinExistence type="inferred from homology"/>
<evidence type="ECO:0000256" key="1">
    <source>
        <dbReference type="ARBA" id="ARBA00004651"/>
    </source>
</evidence>
<dbReference type="GO" id="GO:0016757">
    <property type="term" value="F:glycosyltransferase activity"/>
    <property type="evidence" value="ECO:0007669"/>
    <property type="project" value="UniProtKB-KW"/>
</dbReference>
<comment type="similarity">
    <text evidence="7">Belongs to the glycosyltransferase 87 family.</text>
</comment>
<comment type="subcellular location">
    <subcellularLocation>
        <location evidence="1">Cell membrane</location>
        <topology evidence="1">Multi-pass membrane protein</topology>
    </subcellularLocation>
</comment>
<dbReference type="InterPro" id="IPR018584">
    <property type="entry name" value="GT87"/>
</dbReference>
<feature type="transmembrane region" description="Helical" evidence="8">
    <location>
        <begin position="198"/>
        <end position="222"/>
    </location>
</feature>
<keyword evidence="3 9" id="KW-0808">Transferase</keyword>
<feature type="transmembrane region" description="Helical" evidence="8">
    <location>
        <begin position="20"/>
        <end position="39"/>
    </location>
</feature>
<sequence length="402" mass="46255">MTKSLLQNNLRIKASLCNLLNNQNFILAIWVALALAVSIKQAFQPTNNNYLIFKYVYLHAVERLPLYDFYFSQYQDSNHYGPFFSLVIAPFAKLPDYLGMLFWQLANIGFLFFAVKQLPLGKNKVNLVFWIITHELLTAMFGLQFNISITAIIVLAYVFIVQGKNFWAAFVIMLGTFVKLYGIVGLAFFFFAKQKPKFILYCIFWAAVMFAAPMLFFSPAYILQCYHDWFVSLSEKQNLNASLNSMQDISVMGMARRISGYASLPNLPFILGGLLLFGLPYLRIKYYKNEVFRLLILASTLIFTVIFSNSSESPTYIVAFTGVAVWFVVQDRPLKPIVIFLFIFAFVLTSLSPSDLFPRYLKEAYVKPYSLKALPCILIWLAIIYQLIVEKFKLKPIQHTNE</sequence>
<dbReference type="EC" id="2.4.-.-" evidence="9"/>
<feature type="transmembrane region" description="Helical" evidence="8">
    <location>
        <begin position="369"/>
        <end position="388"/>
    </location>
</feature>
<keyword evidence="4 8" id="KW-0812">Transmembrane</keyword>
<comment type="caution">
    <text evidence="9">The sequence shown here is derived from an EMBL/GenBank/DDBJ whole genome shotgun (WGS) entry which is preliminary data.</text>
</comment>
<gene>
    <name evidence="9" type="ORF">VRU48_04125</name>
</gene>
<evidence type="ECO:0000256" key="3">
    <source>
        <dbReference type="ARBA" id="ARBA00022679"/>
    </source>
</evidence>
<feature type="transmembrane region" description="Helical" evidence="8">
    <location>
        <begin position="258"/>
        <end position="279"/>
    </location>
</feature>
<keyword evidence="9" id="KW-0328">Glycosyltransferase</keyword>
<feature type="transmembrane region" description="Helical" evidence="8">
    <location>
        <begin position="127"/>
        <end position="160"/>
    </location>
</feature>
<evidence type="ECO:0000256" key="4">
    <source>
        <dbReference type="ARBA" id="ARBA00022692"/>
    </source>
</evidence>
<feature type="transmembrane region" description="Helical" evidence="8">
    <location>
        <begin position="166"/>
        <end position="191"/>
    </location>
</feature>
<dbReference type="EMBL" id="JAZDQT010000001">
    <property type="protein sequence ID" value="MEE1944280.1"/>
    <property type="molecule type" value="Genomic_DNA"/>
</dbReference>
<evidence type="ECO:0000313" key="9">
    <source>
        <dbReference type="EMBL" id="MEE1944280.1"/>
    </source>
</evidence>
<dbReference type="RefSeq" id="WP_330106655.1">
    <property type="nucleotide sequence ID" value="NZ_JAZDQT010000001.1"/>
</dbReference>
<feature type="transmembrane region" description="Helical" evidence="8">
    <location>
        <begin position="336"/>
        <end position="357"/>
    </location>
</feature>